<organism evidence="5 6">
    <name type="scientific">Pseudoteredinibacter isoporae</name>
    <dbReference type="NCBI Taxonomy" id="570281"/>
    <lineage>
        <taxon>Bacteria</taxon>
        <taxon>Pseudomonadati</taxon>
        <taxon>Pseudomonadota</taxon>
        <taxon>Gammaproteobacteria</taxon>
        <taxon>Cellvibrionales</taxon>
        <taxon>Cellvibrionaceae</taxon>
        <taxon>Pseudoteredinibacter</taxon>
    </lineage>
</organism>
<reference evidence="5 6" key="1">
    <citation type="submission" date="2020-08" db="EMBL/GenBank/DDBJ databases">
        <title>Genomic Encyclopedia of Type Strains, Phase IV (KMG-IV): sequencing the most valuable type-strain genomes for metagenomic binning, comparative biology and taxonomic classification.</title>
        <authorList>
            <person name="Goeker M."/>
        </authorList>
    </citation>
    <scope>NUCLEOTIDE SEQUENCE [LARGE SCALE GENOMIC DNA]</scope>
    <source>
        <strain evidence="5 6">DSM 22368</strain>
    </source>
</reference>
<dbReference type="AlphaFoldDB" id="A0A7X0MWI1"/>
<dbReference type="SUPFAM" id="SSF53659">
    <property type="entry name" value="Isocitrate/Isopropylmalate dehydrogenase-like"/>
    <property type="match status" value="1"/>
</dbReference>
<dbReference type="NCBIfam" id="NF006045">
    <property type="entry name" value="PRK08190.1"/>
    <property type="match status" value="1"/>
</dbReference>
<dbReference type="Proteomes" id="UP000528457">
    <property type="component" value="Unassembled WGS sequence"/>
</dbReference>
<dbReference type="InterPro" id="IPR002505">
    <property type="entry name" value="PTA_PTB"/>
</dbReference>
<dbReference type="EC" id="2.3.1.19" evidence="5"/>
<dbReference type="Pfam" id="PF01515">
    <property type="entry name" value="PTA_PTB"/>
    <property type="match status" value="1"/>
</dbReference>
<dbReference type="InterPro" id="IPR012147">
    <property type="entry name" value="P_Ac_Bu_trans"/>
</dbReference>
<dbReference type="PIRSF" id="PIRSF000428">
    <property type="entry name" value="P_Ac_trans"/>
    <property type="match status" value="1"/>
</dbReference>
<keyword evidence="6" id="KW-1185">Reference proteome</keyword>
<feature type="domain" description="Phosphate acetyl/butaryl transferase" evidence="4">
    <location>
        <begin position="84"/>
        <end position="286"/>
    </location>
</feature>
<evidence type="ECO:0000313" key="6">
    <source>
        <dbReference type="Proteomes" id="UP000528457"/>
    </source>
</evidence>
<dbReference type="PANTHER" id="PTHR43356">
    <property type="entry name" value="PHOSPHATE ACETYLTRANSFERASE"/>
    <property type="match status" value="1"/>
</dbReference>
<dbReference type="GO" id="GO:0050182">
    <property type="term" value="F:phosphate butyryltransferase activity"/>
    <property type="evidence" value="ECO:0007669"/>
    <property type="project" value="UniProtKB-EC"/>
</dbReference>
<evidence type="ECO:0000313" key="5">
    <source>
        <dbReference type="EMBL" id="MBB6519872.1"/>
    </source>
</evidence>
<proteinExistence type="inferred from homology"/>
<sequence>MVNVSQGQLEQFIEQAIAARPIRTAVVHPVAQNGLCGAIEAAEKGIIEPLLIGPESRIRACAEEEGLDISPYALIDTAHSHAAAEKAVALVKEQQAEILMKADLSTAELLEAVIDKQHGIRTERRLSHVFVLDVPNYHKPLFITDAAINIDPKLPQKKDIVQNCIDFCKALGISEPKVAILAAVEKVKSYMPATIDAAALCKMADRGQIKGAILDGPLAFDNAISKQAAEDKHIHSPVSGDADILLAPDLESANMLAKQLMYLANAKSAGIALGAKVPVVLNSRADGTFARLASCALASQLVLHRS</sequence>
<dbReference type="Gene3D" id="3.40.718.10">
    <property type="entry name" value="Isopropylmalate Dehydrogenase"/>
    <property type="match status" value="1"/>
</dbReference>
<dbReference type="EMBL" id="JACHHT010000001">
    <property type="protein sequence ID" value="MBB6519872.1"/>
    <property type="molecule type" value="Genomic_DNA"/>
</dbReference>
<evidence type="ECO:0000256" key="2">
    <source>
        <dbReference type="ARBA" id="ARBA00022679"/>
    </source>
</evidence>
<comment type="similarity">
    <text evidence="1">Belongs to the phosphate acetyltransferase and butyryltransferase family.</text>
</comment>
<name>A0A7X0MWI1_9GAMM</name>
<dbReference type="RefSeq" id="WP_166852870.1">
    <property type="nucleotide sequence ID" value="NZ_JAAONY010000001.1"/>
</dbReference>
<keyword evidence="3 5" id="KW-0012">Acyltransferase</keyword>
<gene>
    <name evidence="5" type="ORF">HNR48_000150</name>
</gene>
<dbReference type="InterPro" id="IPR050500">
    <property type="entry name" value="Phos_Acetyltrans/Butyryltrans"/>
</dbReference>
<comment type="caution">
    <text evidence="5">The sequence shown here is derived from an EMBL/GenBank/DDBJ whole genome shotgun (WGS) entry which is preliminary data.</text>
</comment>
<dbReference type="GO" id="GO:0008959">
    <property type="term" value="F:phosphate acetyltransferase activity"/>
    <property type="evidence" value="ECO:0007669"/>
    <property type="project" value="UniProtKB-EC"/>
</dbReference>
<evidence type="ECO:0000259" key="4">
    <source>
        <dbReference type="Pfam" id="PF01515"/>
    </source>
</evidence>
<dbReference type="PANTHER" id="PTHR43356:SF2">
    <property type="entry name" value="PHOSPHATE ACETYLTRANSFERASE"/>
    <property type="match status" value="1"/>
</dbReference>
<evidence type="ECO:0000256" key="1">
    <source>
        <dbReference type="ARBA" id="ARBA00005656"/>
    </source>
</evidence>
<dbReference type="EC" id="2.3.1.8" evidence="5"/>
<protein>
    <submittedName>
        <fullName evidence="5">Phosphate acetyltransferase/phosphate butyryltransferase</fullName>
        <ecNumber evidence="5">2.3.1.19</ecNumber>
        <ecNumber evidence="5">2.3.1.8</ecNumber>
    </submittedName>
</protein>
<keyword evidence="2 5" id="KW-0808">Transferase</keyword>
<evidence type="ECO:0000256" key="3">
    <source>
        <dbReference type="ARBA" id="ARBA00023315"/>
    </source>
</evidence>
<dbReference type="FunCoup" id="A0A7X0MWI1">
    <property type="interactions" value="143"/>
</dbReference>
<dbReference type="InParanoid" id="A0A7X0MWI1"/>
<dbReference type="NCBIfam" id="NF008852">
    <property type="entry name" value="PRK11890.1"/>
    <property type="match status" value="1"/>
</dbReference>
<accession>A0A7X0MWI1</accession>